<accession>A0A381PX53</accession>
<sequence>MSLLFDHLIRNGIVCILGFIGKMAAKQASRKKVLYTIQASNRYSKKNGTKIKLLSPVSYTHLIANCERK</sequence>
<reference evidence="1" key="1">
    <citation type="submission" date="2018-05" db="EMBL/GenBank/DDBJ databases">
        <authorList>
            <person name="Lanie J.A."/>
            <person name="Ng W.-L."/>
            <person name="Kazmierczak K.M."/>
            <person name="Andrzejewski T.M."/>
            <person name="Davidsen T.M."/>
            <person name="Wayne K.J."/>
            <person name="Tettelin H."/>
            <person name="Glass J.I."/>
            <person name="Rusch D."/>
            <person name="Podicherti R."/>
            <person name="Tsui H.-C.T."/>
            <person name="Winkler M.E."/>
        </authorList>
    </citation>
    <scope>NUCLEOTIDE SEQUENCE</scope>
</reference>
<protein>
    <submittedName>
        <fullName evidence="1">Uncharacterized protein</fullName>
    </submittedName>
</protein>
<organism evidence="1">
    <name type="scientific">marine metagenome</name>
    <dbReference type="NCBI Taxonomy" id="408172"/>
    <lineage>
        <taxon>unclassified sequences</taxon>
        <taxon>metagenomes</taxon>
        <taxon>ecological metagenomes</taxon>
    </lineage>
</organism>
<evidence type="ECO:0000313" key="1">
    <source>
        <dbReference type="EMBL" id="SUZ71666.1"/>
    </source>
</evidence>
<gene>
    <name evidence="1" type="ORF">METZ01_LOCUS24520</name>
</gene>
<name>A0A381PX53_9ZZZZ</name>
<proteinExistence type="predicted"/>
<dbReference type="EMBL" id="UINC01001128">
    <property type="protein sequence ID" value="SUZ71666.1"/>
    <property type="molecule type" value="Genomic_DNA"/>
</dbReference>
<dbReference type="AlphaFoldDB" id="A0A381PX53"/>